<accession>A0ABY5RL39</accession>
<feature type="compositionally biased region" description="Polar residues" evidence="1">
    <location>
        <begin position="1"/>
        <end position="18"/>
    </location>
</feature>
<evidence type="ECO:0000256" key="1">
    <source>
        <dbReference type="SAM" id="MobiDB-lite"/>
    </source>
</evidence>
<feature type="region of interest" description="Disordered" evidence="1">
    <location>
        <begin position="1"/>
        <end position="22"/>
    </location>
</feature>
<evidence type="ECO:0000313" key="4">
    <source>
        <dbReference type="Proteomes" id="UP001058330"/>
    </source>
</evidence>
<protein>
    <submittedName>
        <fullName evidence="3">Uncharacterized protein</fullName>
    </submittedName>
</protein>
<feature type="transmembrane region" description="Helical" evidence="2">
    <location>
        <begin position="233"/>
        <end position="256"/>
    </location>
</feature>
<keyword evidence="3" id="KW-0614">Plasmid</keyword>
<dbReference type="Proteomes" id="UP001058330">
    <property type="component" value="Plasmid pHl5678-2"/>
</dbReference>
<feature type="transmembrane region" description="Helical" evidence="2">
    <location>
        <begin position="151"/>
        <end position="171"/>
    </location>
</feature>
<keyword evidence="2" id="KW-0812">Transmembrane</keyword>
<name>A0ABY5RL39_HALLR</name>
<geneLocation type="plasmid" evidence="3 4">
    <name>pHl5678-2</name>
</geneLocation>
<dbReference type="EMBL" id="CP078065">
    <property type="protein sequence ID" value="UVE52245.1"/>
    <property type="molecule type" value="Genomic_DNA"/>
</dbReference>
<gene>
    <name evidence="3" type="ORF">KU306_18105</name>
</gene>
<keyword evidence="2" id="KW-0472">Membrane</keyword>
<proteinExistence type="predicted"/>
<reference evidence="3" key="1">
    <citation type="submission" date="2021-07" db="EMBL/GenBank/DDBJ databases">
        <title>Studies on halocins as antimicrobial molecules from haloarchaea.</title>
        <authorList>
            <person name="Kumar S."/>
            <person name="Khare S.K."/>
        </authorList>
    </citation>
    <scope>NUCLEOTIDE SEQUENCE</scope>
    <source>
        <strain evidence="3">NCIM 5678</strain>
        <plasmid evidence="3">pHl5678-2</plasmid>
    </source>
</reference>
<feature type="transmembrane region" description="Helical" evidence="2">
    <location>
        <begin position="183"/>
        <end position="203"/>
    </location>
</feature>
<feature type="transmembrane region" description="Helical" evidence="2">
    <location>
        <begin position="263"/>
        <end position="286"/>
    </location>
</feature>
<organism evidence="3 4">
    <name type="scientific">Haloferax larsenii</name>
    <dbReference type="NCBI Taxonomy" id="302484"/>
    <lineage>
        <taxon>Archaea</taxon>
        <taxon>Methanobacteriati</taxon>
        <taxon>Methanobacteriota</taxon>
        <taxon>Stenosarchaea group</taxon>
        <taxon>Halobacteria</taxon>
        <taxon>Halobacteriales</taxon>
        <taxon>Haloferacaceae</taxon>
        <taxon>Haloferax</taxon>
    </lineage>
</organism>
<sequence length="309" mass="32833">MENDALQTNQFQNKTTTPAPEKGVELMPRFTQRIADGWERALDITPLTLIPVLFACLEIDKIQSVLTHDGVYFGLQFGFPHAVGTMWSFVSVPTTGYTVRFGVADRVTPAVLLLVGATAVVKAALAAGYFGSVASYLERGAYDFLTHVRAYFVPFLLLGVLPLLVLLPLAAGVGFRSGGFGGGIAALFVAAIVVFLGVSYLFYATPYLLVLRELGLVAALQESYSLAVRGGPYVSYFLGYVAFTACVSLVASAMVVNIPVVGLLVGIVGGGVLGLALNIATMRFVADIDPESPTLVEWEPSDDDSSHPA</sequence>
<feature type="transmembrane region" description="Helical" evidence="2">
    <location>
        <begin position="110"/>
        <end position="131"/>
    </location>
</feature>
<keyword evidence="4" id="KW-1185">Reference proteome</keyword>
<evidence type="ECO:0000313" key="3">
    <source>
        <dbReference type="EMBL" id="UVE52245.1"/>
    </source>
</evidence>
<evidence type="ECO:0000256" key="2">
    <source>
        <dbReference type="SAM" id="Phobius"/>
    </source>
</evidence>
<keyword evidence="2" id="KW-1133">Transmembrane helix</keyword>